<dbReference type="AlphaFoldDB" id="A0A6G1HG61"/>
<proteinExistence type="predicted"/>
<dbReference type="EMBL" id="ML977138">
    <property type="protein sequence ID" value="KAF1992022.1"/>
    <property type="molecule type" value="Genomic_DNA"/>
</dbReference>
<sequence length="186" mass="20713">MCSSPRANGRHSVGEQTMLCGLMGGGAAGQDRNGGKRVEGEQHEARRRTSLLLCAARRVLANLAYFVQTRFCPDRRRWSGGGGSPSSGMPASLAVWRGLEGWLELRVLRGSSWKLKWNGDRAGRTTRRVGDNGIVTVRGAMGGCNRPIRVFLQSRSRGREQRDRTLQWIHFRGRTAVRQYTLDGMQ</sequence>
<evidence type="ECO:0000313" key="2">
    <source>
        <dbReference type="EMBL" id="KAF1992022.1"/>
    </source>
</evidence>
<feature type="compositionally biased region" description="Basic and acidic residues" evidence="1">
    <location>
        <begin position="33"/>
        <end position="43"/>
    </location>
</feature>
<organism evidence="2 3">
    <name type="scientific">Aulographum hederae CBS 113979</name>
    <dbReference type="NCBI Taxonomy" id="1176131"/>
    <lineage>
        <taxon>Eukaryota</taxon>
        <taxon>Fungi</taxon>
        <taxon>Dikarya</taxon>
        <taxon>Ascomycota</taxon>
        <taxon>Pezizomycotina</taxon>
        <taxon>Dothideomycetes</taxon>
        <taxon>Pleosporomycetidae</taxon>
        <taxon>Aulographales</taxon>
        <taxon>Aulographaceae</taxon>
    </lineage>
</organism>
<feature type="region of interest" description="Disordered" evidence="1">
    <location>
        <begin position="24"/>
        <end position="43"/>
    </location>
</feature>
<accession>A0A6G1HG61</accession>
<name>A0A6G1HG61_9PEZI</name>
<protein>
    <submittedName>
        <fullName evidence="2">Uncharacterized protein</fullName>
    </submittedName>
</protein>
<reference evidence="2" key="1">
    <citation type="journal article" date="2020" name="Stud. Mycol.">
        <title>101 Dothideomycetes genomes: a test case for predicting lifestyles and emergence of pathogens.</title>
        <authorList>
            <person name="Haridas S."/>
            <person name="Albert R."/>
            <person name="Binder M."/>
            <person name="Bloem J."/>
            <person name="Labutti K."/>
            <person name="Salamov A."/>
            <person name="Andreopoulos B."/>
            <person name="Baker S."/>
            <person name="Barry K."/>
            <person name="Bills G."/>
            <person name="Bluhm B."/>
            <person name="Cannon C."/>
            <person name="Castanera R."/>
            <person name="Culley D."/>
            <person name="Daum C."/>
            <person name="Ezra D."/>
            <person name="Gonzalez J."/>
            <person name="Henrissat B."/>
            <person name="Kuo A."/>
            <person name="Liang C."/>
            <person name="Lipzen A."/>
            <person name="Lutzoni F."/>
            <person name="Magnuson J."/>
            <person name="Mondo S."/>
            <person name="Nolan M."/>
            <person name="Ohm R."/>
            <person name="Pangilinan J."/>
            <person name="Park H.-J."/>
            <person name="Ramirez L."/>
            <person name="Alfaro M."/>
            <person name="Sun H."/>
            <person name="Tritt A."/>
            <person name="Yoshinaga Y."/>
            <person name="Zwiers L.-H."/>
            <person name="Turgeon B."/>
            <person name="Goodwin S."/>
            <person name="Spatafora J."/>
            <person name="Crous P."/>
            <person name="Grigoriev I."/>
        </authorList>
    </citation>
    <scope>NUCLEOTIDE SEQUENCE</scope>
    <source>
        <strain evidence="2">CBS 113979</strain>
    </source>
</reference>
<evidence type="ECO:0000313" key="3">
    <source>
        <dbReference type="Proteomes" id="UP000800041"/>
    </source>
</evidence>
<keyword evidence="3" id="KW-1185">Reference proteome</keyword>
<gene>
    <name evidence="2" type="ORF">K402DRAFT_77598</name>
</gene>
<dbReference type="Proteomes" id="UP000800041">
    <property type="component" value="Unassembled WGS sequence"/>
</dbReference>
<evidence type="ECO:0000256" key="1">
    <source>
        <dbReference type="SAM" id="MobiDB-lite"/>
    </source>
</evidence>